<protein>
    <recommendedName>
        <fullName evidence="3">Coenzyme Q-binding protein COQ10 START domain-containing protein</fullName>
    </recommendedName>
</protein>
<reference evidence="1 2" key="1">
    <citation type="submission" date="2018-10" db="EMBL/GenBank/DDBJ databases">
        <title>Relationship between Morphology and Antimicrobial Activity in Streptomyces.</title>
        <authorList>
            <person name="Kang H.J."/>
            <person name="Kim S.B."/>
        </authorList>
    </citation>
    <scope>NUCLEOTIDE SEQUENCE [LARGE SCALE GENOMIC DNA]</scope>
    <source>
        <strain evidence="1 2">BH38</strain>
    </source>
</reference>
<dbReference type="KEGG" id="shun:DWB77_06591"/>
<dbReference type="CDD" id="cd07821">
    <property type="entry name" value="PYR_PYL_RCAR_like"/>
    <property type="match status" value="1"/>
</dbReference>
<dbReference type="Proteomes" id="UP000271554">
    <property type="component" value="Chromosome"/>
</dbReference>
<dbReference type="EMBL" id="CP032698">
    <property type="protein sequence ID" value="AYG84377.1"/>
    <property type="molecule type" value="Genomic_DNA"/>
</dbReference>
<keyword evidence="2" id="KW-1185">Reference proteome</keyword>
<name>A0A387HSK6_9ACTN</name>
<organism evidence="1 2">
    <name type="scientific">Streptomyces hundungensis</name>
    <dbReference type="NCBI Taxonomy" id="1077946"/>
    <lineage>
        <taxon>Bacteria</taxon>
        <taxon>Bacillati</taxon>
        <taxon>Actinomycetota</taxon>
        <taxon>Actinomycetes</taxon>
        <taxon>Kitasatosporales</taxon>
        <taxon>Streptomycetaceae</taxon>
        <taxon>Streptomyces</taxon>
    </lineage>
</organism>
<dbReference type="Gene3D" id="3.30.530.20">
    <property type="match status" value="1"/>
</dbReference>
<dbReference type="InterPro" id="IPR019587">
    <property type="entry name" value="Polyketide_cyclase/dehydratase"/>
</dbReference>
<dbReference type="AlphaFoldDB" id="A0A387HSK6"/>
<dbReference type="OrthoDB" id="4277250at2"/>
<evidence type="ECO:0008006" key="3">
    <source>
        <dbReference type="Google" id="ProtNLM"/>
    </source>
</evidence>
<proteinExistence type="predicted"/>
<evidence type="ECO:0000313" key="1">
    <source>
        <dbReference type="EMBL" id="AYG84377.1"/>
    </source>
</evidence>
<dbReference type="Pfam" id="PF10604">
    <property type="entry name" value="Polyketide_cyc2"/>
    <property type="match status" value="1"/>
</dbReference>
<accession>A0A387HSK6</accession>
<dbReference type="SUPFAM" id="SSF55961">
    <property type="entry name" value="Bet v1-like"/>
    <property type="match status" value="1"/>
</dbReference>
<dbReference type="InterPro" id="IPR023393">
    <property type="entry name" value="START-like_dom_sf"/>
</dbReference>
<dbReference type="RefSeq" id="WP_120725758.1">
    <property type="nucleotide sequence ID" value="NZ_CP032698.1"/>
</dbReference>
<gene>
    <name evidence="1" type="ORF">DWB77_06591</name>
</gene>
<sequence length="160" mass="17297">MARRLSSVELDFAESAPVRLTFTTRLAAAPGPVYRALAEEVADTPLWFPSVAAARPLDGGAGREVSLRGGVFFRETIMARDPGARYAYRIDETNAPCVKALLEDWRLRPASSGTAVRWTMAGEGPALFRLAMRAAGPGIGHSFKGAMRKLDRHLAGTRTP</sequence>
<evidence type="ECO:0000313" key="2">
    <source>
        <dbReference type="Proteomes" id="UP000271554"/>
    </source>
</evidence>